<feature type="transmembrane region" description="Helical" evidence="1">
    <location>
        <begin position="245"/>
        <end position="265"/>
    </location>
</feature>
<name>A0A316DJJ9_9BACT</name>
<evidence type="ECO:0008006" key="4">
    <source>
        <dbReference type="Google" id="ProtNLM"/>
    </source>
</evidence>
<protein>
    <recommendedName>
        <fullName evidence="4">ABC-2 type transport system permease protein</fullName>
    </recommendedName>
</protein>
<reference evidence="2 3" key="1">
    <citation type="submission" date="2018-05" db="EMBL/GenBank/DDBJ databases">
        <title>Genomic Encyclopedia of Archaeal and Bacterial Type Strains, Phase II (KMG-II): from individual species to whole genera.</title>
        <authorList>
            <person name="Goeker M."/>
        </authorList>
    </citation>
    <scope>NUCLEOTIDE SEQUENCE [LARGE SCALE GENOMIC DNA]</scope>
    <source>
        <strain evidence="2 3">DSM 22214</strain>
    </source>
</reference>
<feature type="transmembrane region" description="Helical" evidence="1">
    <location>
        <begin position="165"/>
        <end position="188"/>
    </location>
</feature>
<keyword evidence="3" id="KW-1185">Reference proteome</keyword>
<feature type="transmembrane region" description="Helical" evidence="1">
    <location>
        <begin position="195"/>
        <end position="218"/>
    </location>
</feature>
<gene>
    <name evidence="2" type="ORF">LV89_04695</name>
</gene>
<organism evidence="2 3">
    <name type="scientific">Arcicella aurantiaca</name>
    <dbReference type="NCBI Taxonomy" id="591202"/>
    <lineage>
        <taxon>Bacteria</taxon>
        <taxon>Pseudomonadati</taxon>
        <taxon>Bacteroidota</taxon>
        <taxon>Cytophagia</taxon>
        <taxon>Cytophagales</taxon>
        <taxon>Flectobacillaceae</taxon>
        <taxon>Arcicella</taxon>
    </lineage>
</organism>
<dbReference type="EMBL" id="QGGO01000043">
    <property type="protein sequence ID" value="PWK16813.1"/>
    <property type="molecule type" value="Genomic_DNA"/>
</dbReference>
<evidence type="ECO:0000313" key="3">
    <source>
        <dbReference type="Proteomes" id="UP000245489"/>
    </source>
</evidence>
<evidence type="ECO:0000256" key="1">
    <source>
        <dbReference type="SAM" id="Phobius"/>
    </source>
</evidence>
<evidence type="ECO:0000313" key="2">
    <source>
        <dbReference type="EMBL" id="PWK16813.1"/>
    </source>
</evidence>
<feature type="transmembrane region" description="Helical" evidence="1">
    <location>
        <begin position="54"/>
        <end position="76"/>
    </location>
</feature>
<dbReference type="RefSeq" id="WP_109745336.1">
    <property type="nucleotide sequence ID" value="NZ_QGGO01000043.1"/>
</dbReference>
<dbReference type="OrthoDB" id="1523880at2"/>
<sequence length="272" mass="31692">MNNSFNYTRFSLLVKRQWVENKKLFLMASFALFGLGVIFYSLSTNWEIGQISDVTRPMFLVGGLYIAGSFFTNYLLKDFADKNASTNFLLIPASHLEKLLSVCVYSFFAFPILIFIIFFVTDYFFVHLANSVHASLVLKNHIVNDKSWQENELWYKQMFEKTDDFVYALIGSWFITQTFTMVGSIMFIRWSYIKTAFIGFAVILTLILCSNFVMGLLIGEFDRMPESSKHGFYLQVKPTRDFLEMLIRMAMKFVFTPILLLIAFLKLKEKQV</sequence>
<feature type="transmembrane region" description="Helical" evidence="1">
    <location>
        <begin position="24"/>
        <end position="42"/>
    </location>
</feature>
<feature type="transmembrane region" description="Helical" evidence="1">
    <location>
        <begin position="99"/>
        <end position="120"/>
    </location>
</feature>
<dbReference type="AlphaFoldDB" id="A0A316DJJ9"/>
<keyword evidence="1" id="KW-1133">Transmembrane helix</keyword>
<accession>A0A316DJJ9</accession>
<dbReference type="Proteomes" id="UP000245489">
    <property type="component" value="Unassembled WGS sequence"/>
</dbReference>
<keyword evidence="1" id="KW-0472">Membrane</keyword>
<comment type="caution">
    <text evidence="2">The sequence shown here is derived from an EMBL/GenBank/DDBJ whole genome shotgun (WGS) entry which is preliminary data.</text>
</comment>
<proteinExistence type="predicted"/>
<keyword evidence="1" id="KW-0812">Transmembrane</keyword>